<proteinExistence type="inferred from homology"/>
<dbReference type="InterPro" id="IPR036291">
    <property type="entry name" value="NAD(P)-bd_dom_sf"/>
</dbReference>
<dbReference type="EMBL" id="JFBT01000001">
    <property type="protein sequence ID" value="EXG82649.1"/>
    <property type="molecule type" value="Genomic_DNA"/>
</dbReference>
<evidence type="ECO:0000313" key="9">
    <source>
        <dbReference type="Proteomes" id="UP000021053"/>
    </source>
</evidence>
<dbReference type="PANTHER" id="PTHR43350">
    <property type="entry name" value="NAD-DEPENDENT ALCOHOL DEHYDROGENASE"/>
    <property type="match status" value="1"/>
</dbReference>
<comment type="cofactor">
    <cofactor evidence="1">
        <name>Zn(2+)</name>
        <dbReference type="ChEBI" id="CHEBI:29105"/>
    </cofactor>
</comment>
<dbReference type="Pfam" id="PF00107">
    <property type="entry name" value="ADH_zinc_N"/>
    <property type="match status" value="1"/>
</dbReference>
<evidence type="ECO:0000256" key="5">
    <source>
        <dbReference type="ARBA" id="ARBA00023002"/>
    </source>
</evidence>
<dbReference type="SUPFAM" id="SSF50129">
    <property type="entry name" value="GroES-like"/>
    <property type="match status" value="1"/>
</dbReference>
<feature type="domain" description="Alcohol dehydrogenase-like N-terminal" evidence="7">
    <location>
        <begin position="25"/>
        <end position="139"/>
    </location>
</feature>
<accession>A0A010ZVC7</accession>
<dbReference type="Gene3D" id="3.40.50.720">
    <property type="entry name" value="NAD(P)-binding Rossmann-like Domain"/>
    <property type="match status" value="1"/>
</dbReference>
<evidence type="ECO:0000259" key="7">
    <source>
        <dbReference type="Pfam" id="PF08240"/>
    </source>
</evidence>
<dbReference type="GO" id="GO:0046872">
    <property type="term" value="F:metal ion binding"/>
    <property type="evidence" value="ECO:0007669"/>
    <property type="project" value="UniProtKB-KW"/>
</dbReference>
<dbReference type="PANTHER" id="PTHR43350:SF17">
    <property type="entry name" value="NAD-DEPENDENT ALCOHOL DEHYDROGENASE"/>
    <property type="match status" value="1"/>
</dbReference>
<dbReference type="RefSeq" id="WP_035852577.1">
    <property type="nucleotide sequence ID" value="NZ_KK073874.1"/>
</dbReference>
<gene>
    <name evidence="8" type="ORF">CryarDRAFT_3848</name>
</gene>
<dbReference type="InterPro" id="IPR011032">
    <property type="entry name" value="GroES-like_sf"/>
</dbReference>
<dbReference type="InterPro" id="IPR013154">
    <property type="entry name" value="ADH-like_N"/>
</dbReference>
<dbReference type="OrthoDB" id="9787435at2"/>
<dbReference type="HOGENOM" id="CLU_026673_0_0_11"/>
<keyword evidence="5" id="KW-0560">Oxidoreductase</keyword>
<comment type="similarity">
    <text evidence="2">Belongs to the zinc-containing alcohol dehydrogenase family.</text>
</comment>
<evidence type="ECO:0000259" key="6">
    <source>
        <dbReference type="Pfam" id="PF00107"/>
    </source>
</evidence>
<keyword evidence="3" id="KW-0479">Metal-binding</keyword>
<dbReference type="GO" id="GO:0016491">
    <property type="term" value="F:oxidoreductase activity"/>
    <property type="evidence" value="ECO:0007669"/>
    <property type="project" value="UniProtKB-KW"/>
</dbReference>
<evidence type="ECO:0000256" key="1">
    <source>
        <dbReference type="ARBA" id="ARBA00001947"/>
    </source>
</evidence>
<comment type="caution">
    <text evidence="8">The sequence shown here is derived from an EMBL/GenBank/DDBJ whole genome shotgun (WGS) entry which is preliminary data.</text>
</comment>
<dbReference type="Gene3D" id="3.90.180.10">
    <property type="entry name" value="Medium-chain alcohol dehydrogenases, catalytic domain"/>
    <property type="match status" value="1"/>
</dbReference>
<dbReference type="Proteomes" id="UP000021053">
    <property type="component" value="Unassembled WGS sequence"/>
</dbReference>
<evidence type="ECO:0000256" key="3">
    <source>
        <dbReference type="ARBA" id="ARBA00022723"/>
    </source>
</evidence>
<keyword evidence="4" id="KW-0862">Zinc</keyword>
<evidence type="ECO:0000256" key="2">
    <source>
        <dbReference type="ARBA" id="ARBA00008072"/>
    </source>
</evidence>
<organism evidence="8 9">
    <name type="scientific">Cryptosporangium arvum DSM 44712</name>
    <dbReference type="NCBI Taxonomy" id="927661"/>
    <lineage>
        <taxon>Bacteria</taxon>
        <taxon>Bacillati</taxon>
        <taxon>Actinomycetota</taxon>
        <taxon>Actinomycetes</taxon>
        <taxon>Cryptosporangiales</taxon>
        <taxon>Cryptosporangiaceae</taxon>
        <taxon>Cryptosporangium</taxon>
    </lineage>
</organism>
<reference evidence="8 9" key="1">
    <citation type="submission" date="2013-07" db="EMBL/GenBank/DDBJ databases">
        <authorList>
            <consortium name="DOE Joint Genome Institute"/>
            <person name="Eisen J."/>
            <person name="Huntemann M."/>
            <person name="Han J."/>
            <person name="Chen A."/>
            <person name="Kyrpides N."/>
            <person name="Mavromatis K."/>
            <person name="Markowitz V."/>
            <person name="Palaniappan K."/>
            <person name="Ivanova N."/>
            <person name="Schaumberg A."/>
            <person name="Pati A."/>
            <person name="Liolios K."/>
            <person name="Nordberg H.P."/>
            <person name="Cantor M.N."/>
            <person name="Hua S.X."/>
            <person name="Woyke T."/>
        </authorList>
    </citation>
    <scope>NUCLEOTIDE SEQUENCE [LARGE SCALE GENOMIC DNA]</scope>
    <source>
        <strain evidence="8 9">DSM 44712</strain>
    </source>
</reference>
<name>A0A010ZVC7_9ACTN</name>
<dbReference type="SUPFAM" id="SSF51735">
    <property type="entry name" value="NAD(P)-binding Rossmann-fold domains"/>
    <property type="match status" value="1"/>
</dbReference>
<dbReference type="InterPro" id="IPR013149">
    <property type="entry name" value="ADH-like_C"/>
</dbReference>
<feature type="domain" description="Alcohol dehydrogenase-like C-terminal" evidence="6">
    <location>
        <begin position="178"/>
        <end position="307"/>
    </location>
</feature>
<evidence type="ECO:0000256" key="4">
    <source>
        <dbReference type="ARBA" id="ARBA00022833"/>
    </source>
</evidence>
<protein>
    <submittedName>
        <fullName evidence="8">Theronine dehydrogenase-like Zn-dependent dehydrogenase</fullName>
    </submittedName>
</protein>
<dbReference type="Pfam" id="PF08240">
    <property type="entry name" value="ADH_N"/>
    <property type="match status" value="1"/>
</dbReference>
<dbReference type="AlphaFoldDB" id="A0A010ZVC7"/>
<keyword evidence="9" id="KW-1185">Reference proteome</keyword>
<sequence length="350" mass="35756">MRAWKLNSTDDGLRVLEVPEPRLRPGGVLVDVLAVHVPAYSSVLTGGARGSLPTPLVLGVGGLARVVAVADDVTGFAPGDVVVNASLLREAGAEFIVGWTGIGGRGERTPVVARLRERWRDGTFAERAVLPASVLVGVPGAGDDPRLAFLPWLSIAAEALTAQQPGERVAVLGATGQLGGAAVLVALARGASGVVAVGRNPAALARLAALDARVATVRLTGDRSADAAAIRAAGEPDVTVDALGAVPDPGPTLTGYDALRPGGTLVLIGGVRQNLTLPYGDLMRRRMTVRGSWMARPETVVAVWRLVGSGVLDLSALEPHVVGLDDPAAALELADSTSGLAFVVLVPRAA</sequence>
<evidence type="ECO:0000313" key="8">
    <source>
        <dbReference type="EMBL" id="EXG82649.1"/>
    </source>
</evidence>